<accession>A0A5P2AP97</accession>
<protein>
    <recommendedName>
        <fullName evidence="4">DNA-binding protein</fullName>
    </recommendedName>
</protein>
<name>A0A5P2AP97_STRVZ</name>
<evidence type="ECO:0000313" key="2">
    <source>
        <dbReference type="EMBL" id="QES19388.1"/>
    </source>
</evidence>
<reference evidence="2 3" key="1">
    <citation type="submission" date="2018-05" db="EMBL/GenBank/DDBJ databases">
        <title>Streptomyces venezuelae.</title>
        <authorList>
            <person name="Kim W."/>
            <person name="Lee N."/>
            <person name="Cho B.-K."/>
        </authorList>
    </citation>
    <scope>NUCLEOTIDE SEQUENCE [LARGE SCALE GENOMIC DNA]</scope>
    <source>
        <strain evidence="2 3">ATCC 15068</strain>
    </source>
</reference>
<dbReference type="Proteomes" id="UP000324106">
    <property type="component" value="Chromosome"/>
</dbReference>
<organism evidence="2 3">
    <name type="scientific">Streptomyces venezuelae</name>
    <dbReference type="NCBI Taxonomy" id="54571"/>
    <lineage>
        <taxon>Bacteria</taxon>
        <taxon>Bacillati</taxon>
        <taxon>Actinomycetota</taxon>
        <taxon>Actinomycetes</taxon>
        <taxon>Kitasatosporales</taxon>
        <taxon>Streptomycetaceae</taxon>
        <taxon>Streptomyces</taxon>
    </lineage>
</organism>
<gene>
    <name evidence="2" type="ORF">DEJ46_10015</name>
</gene>
<feature type="region of interest" description="Disordered" evidence="1">
    <location>
        <begin position="213"/>
        <end position="232"/>
    </location>
</feature>
<dbReference type="AlphaFoldDB" id="A0A5P2AP97"/>
<sequence length="291" mass="32118">MCAGAECRRRESAGRARRLAVTGTRLCPTCRERLFQELGRLPALYEECARRIDGSSNGTREKTSGGALPGMPLNTAALEVRSSILAVLSSWAGVVAEQRRVPGPRRTVPLLTAFLRRHADWLTTHEAAGDLSLEVARLARGAWRVIDPGPQRRVTIGDCVEHGCPGGLTAVVRPDRPAVPAEISCDASPEHHWLGHQWLQLSRRLSARTALTTRGEDAGGAQADRRETGEPEAQPVTWFTAADVARLWSIPSGTVYRHASQQKWRRHSKQGRTYYHHADVLRTLNALRRSP</sequence>
<proteinExistence type="predicted"/>
<evidence type="ECO:0000313" key="3">
    <source>
        <dbReference type="Proteomes" id="UP000324106"/>
    </source>
</evidence>
<evidence type="ECO:0008006" key="4">
    <source>
        <dbReference type="Google" id="ProtNLM"/>
    </source>
</evidence>
<evidence type="ECO:0000256" key="1">
    <source>
        <dbReference type="SAM" id="MobiDB-lite"/>
    </source>
</evidence>
<dbReference type="EMBL" id="CP029194">
    <property type="protein sequence ID" value="QES19388.1"/>
    <property type="molecule type" value="Genomic_DNA"/>
</dbReference>